<dbReference type="AlphaFoldDB" id="A0A5E4NEK7"/>
<dbReference type="OrthoDB" id="1097733at2759"/>
<organism evidence="8 9">
    <name type="scientific">Cinara cedri</name>
    <dbReference type="NCBI Taxonomy" id="506608"/>
    <lineage>
        <taxon>Eukaryota</taxon>
        <taxon>Metazoa</taxon>
        <taxon>Ecdysozoa</taxon>
        <taxon>Arthropoda</taxon>
        <taxon>Hexapoda</taxon>
        <taxon>Insecta</taxon>
        <taxon>Pterygota</taxon>
        <taxon>Neoptera</taxon>
        <taxon>Paraneoptera</taxon>
        <taxon>Hemiptera</taxon>
        <taxon>Sternorrhyncha</taxon>
        <taxon>Aphidomorpha</taxon>
        <taxon>Aphidoidea</taxon>
        <taxon>Aphididae</taxon>
        <taxon>Lachninae</taxon>
        <taxon>Cinara</taxon>
    </lineage>
</organism>
<dbReference type="PROSITE" id="PS00686">
    <property type="entry name" value="NFYA_HAP2_1"/>
    <property type="match status" value="1"/>
</dbReference>
<keyword evidence="2 7" id="KW-0805">Transcription regulation</keyword>
<dbReference type="PRINTS" id="PR00616">
    <property type="entry name" value="CCAATSUBUNTB"/>
</dbReference>
<proteinExistence type="inferred from homology"/>
<evidence type="ECO:0000256" key="2">
    <source>
        <dbReference type="ARBA" id="ARBA00023015"/>
    </source>
</evidence>
<dbReference type="Pfam" id="PF02045">
    <property type="entry name" value="CBFB_NFYA"/>
    <property type="match status" value="1"/>
</dbReference>
<dbReference type="GO" id="GO:0003700">
    <property type="term" value="F:DNA-binding transcription factor activity"/>
    <property type="evidence" value="ECO:0007669"/>
    <property type="project" value="UniProtKB-UniRule"/>
</dbReference>
<dbReference type="GO" id="GO:0003677">
    <property type="term" value="F:DNA binding"/>
    <property type="evidence" value="ECO:0007669"/>
    <property type="project" value="UniProtKB-KW"/>
</dbReference>
<evidence type="ECO:0000256" key="6">
    <source>
        <dbReference type="ARBA" id="ARBA00023242"/>
    </source>
</evidence>
<name>A0A5E4NEK7_9HEMI</name>
<keyword evidence="4" id="KW-0010">Activator</keyword>
<evidence type="ECO:0000313" key="8">
    <source>
        <dbReference type="EMBL" id="VVC40940.1"/>
    </source>
</evidence>
<keyword evidence="9" id="KW-1185">Reference proteome</keyword>
<dbReference type="Gene3D" id="6.10.250.2430">
    <property type="match status" value="1"/>
</dbReference>
<evidence type="ECO:0000256" key="4">
    <source>
        <dbReference type="ARBA" id="ARBA00023159"/>
    </source>
</evidence>
<dbReference type="InterPro" id="IPR001289">
    <property type="entry name" value="NFYA"/>
</dbReference>
<reference evidence="8 9" key="1">
    <citation type="submission" date="2019-08" db="EMBL/GenBank/DDBJ databases">
        <authorList>
            <person name="Alioto T."/>
            <person name="Alioto T."/>
            <person name="Gomez Garrido J."/>
        </authorList>
    </citation>
    <scope>NUCLEOTIDE SEQUENCE [LARGE SCALE GENOMIC DNA]</scope>
</reference>
<sequence length="321" mass="35835">MAEVQDLEQIEKNHCNWRSAYGPAMCFNRPMDQQISSDGGAGGSHMTVVQTIPPSNNQVQVVQAGQMIQSPNGQQIVVHSGQPIHLGSQGNQQLQLLQLPVQQQTQVAPAQLIQTPDGQTFIYHPVQVDNTQAINQQQSQPTLISINGNIMQVSSPPPANSPSVTQAATTVTQGVPQSQQNIVMMVPNGTANTNSQFQRLPTTTEFLEEEPLYVNAKQYKRILKRRQARAKLEAEGKIPKTRQKYLYESRHKHAMNRIRGEGGRFHSGSLKRMSMSNNKNMQNDDCNIRMDNHSYHVTIKRQIDDEQNLQPHNGLVYSISG</sequence>
<dbReference type="PROSITE" id="PS51152">
    <property type="entry name" value="NFYA_HAP2_2"/>
    <property type="match status" value="1"/>
</dbReference>
<evidence type="ECO:0000256" key="3">
    <source>
        <dbReference type="ARBA" id="ARBA00023125"/>
    </source>
</evidence>
<comment type="subcellular location">
    <subcellularLocation>
        <location evidence="1 7">Nucleus</location>
    </subcellularLocation>
</comment>
<dbReference type="Proteomes" id="UP000325440">
    <property type="component" value="Unassembled WGS sequence"/>
</dbReference>
<gene>
    <name evidence="8" type="ORF">CINCED_3A005067</name>
</gene>
<comment type="subunit">
    <text evidence="7">Heterotrimer.</text>
</comment>
<comment type="similarity">
    <text evidence="7">Belongs to the NFYA/HAP2 subunit family.</text>
</comment>
<keyword evidence="3 7" id="KW-0238">DNA-binding</keyword>
<evidence type="ECO:0000256" key="7">
    <source>
        <dbReference type="RuleBase" id="RU367155"/>
    </source>
</evidence>
<dbReference type="InterPro" id="IPR018362">
    <property type="entry name" value="CCAAT-binding_factor_CS"/>
</dbReference>
<keyword evidence="6 7" id="KW-0539">Nucleus</keyword>
<evidence type="ECO:0000313" key="9">
    <source>
        <dbReference type="Proteomes" id="UP000325440"/>
    </source>
</evidence>
<accession>A0A5E4NEK7</accession>
<dbReference type="SMART" id="SM00521">
    <property type="entry name" value="CBF"/>
    <property type="match status" value="1"/>
</dbReference>
<keyword evidence="5 7" id="KW-0804">Transcription</keyword>
<comment type="function">
    <text evidence="7">Component of the sequence-specific heterotrimeric transcription factor (NF-Y) which specifically recognizes a 5'-CCAAT-3' box motif found in the promoters of its target genes.</text>
</comment>
<dbReference type="GO" id="GO:0016602">
    <property type="term" value="C:CCAAT-binding factor complex"/>
    <property type="evidence" value="ECO:0007669"/>
    <property type="project" value="InterPro"/>
</dbReference>
<protein>
    <recommendedName>
        <fullName evidence="7">Nuclear transcription factor Y subunit</fullName>
    </recommendedName>
</protein>
<dbReference type="EMBL" id="CABPRJ010001910">
    <property type="protein sequence ID" value="VVC40940.1"/>
    <property type="molecule type" value="Genomic_DNA"/>
</dbReference>
<evidence type="ECO:0000256" key="1">
    <source>
        <dbReference type="ARBA" id="ARBA00004123"/>
    </source>
</evidence>
<dbReference type="PANTHER" id="PTHR12632">
    <property type="entry name" value="TRANSCRIPTION FACTOR NF-Y ALPHA-RELATED"/>
    <property type="match status" value="1"/>
</dbReference>
<evidence type="ECO:0000256" key="5">
    <source>
        <dbReference type="ARBA" id="ARBA00023163"/>
    </source>
</evidence>